<dbReference type="GO" id="GO:0031625">
    <property type="term" value="F:ubiquitin protein ligase binding"/>
    <property type="evidence" value="ECO:0007669"/>
    <property type="project" value="InterPro"/>
</dbReference>
<dbReference type="GO" id="GO:0006511">
    <property type="term" value="P:ubiquitin-dependent protein catabolic process"/>
    <property type="evidence" value="ECO:0007669"/>
    <property type="project" value="InterPro"/>
</dbReference>
<dbReference type="InterPro" id="IPR036317">
    <property type="entry name" value="Cullin_homology_sf"/>
</dbReference>
<dbReference type="EMBL" id="BDGI01000067">
    <property type="protein sequence ID" value="GAV28376.1"/>
    <property type="molecule type" value="Genomic_DNA"/>
</dbReference>
<dbReference type="SUPFAM" id="SSF75632">
    <property type="entry name" value="Cullin homology domain"/>
    <property type="match status" value="1"/>
</dbReference>
<organism evidence="3 4">
    <name type="scientific">Pichia membranifaciens</name>
    <dbReference type="NCBI Taxonomy" id="4926"/>
    <lineage>
        <taxon>Eukaryota</taxon>
        <taxon>Fungi</taxon>
        <taxon>Dikarya</taxon>
        <taxon>Ascomycota</taxon>
        <taxon>Saccharomycotina</taxon>
        <taxon>Pichiomycetes</taxon>
        <taxon>Pichiales</taxon>
        <taxon>Pichiaceae</taxon>
        <taxon>Pichia</taxon>
    </lineage>
</organism>
<protein>
    <recommendedName>
        <fullName evidence="2">Cullin family profile domain-containing protein</fullName>
    </recommendedName>
</protein>
<accession>A0A1Q2YFM1</accession>
<dbReference type="InterPro" id="IPR016158">
    <property type="entry name" value="Cullin_homology"/>
</dbReference>
<sequence>MYLLVNPRNGKKKTTHYAQLEYAGSSFSKPLEFTIIKPKKRKRKVFDSSKGEIIGSANDDQRYTPMVDNTIRTNEVVAMFSKFLEYCDLENEAKSVHSFVDFSQFEEVCIHSSISTEIIFQIKNLVDSWMQKSTALLLDPQQLTALLDKFAINLKLIFTYCWIIDTFPSRCHTVFGEGLTEVIKPWFLALVKNSLFIGTLQTRYNQLAASIFEDELCELNSIFDFLDTVDSLSYIVEKLKLDDLTMRLKLRLHGVVLNMEELATKVGNIQSIAKDQMSPSFTARRTNKEHCLCKLLCDIFDALFCSEEFYESIFNGRITTESFLEYFSIKRTEIEYESRRVEHEVLESIKKVILSVSLSANYSSANKVREFMVEVLQVQSSEILLDATSFTLYWEFVVHNIENNCNIALKEHFRSFADLMSRSTNQDLMKFIFDKTGEFLHERIILFVDSELHSAKKLLAFAHDLSEFFSFEQNFALQGYERGMKELLETSHVRSFVEIKTLHHEGFRDLQLLKSKKVNIPQNVGQNIREILRGIRPENKKMRLNTSYNTVKIDVNYGSRTCQLTCSAFVAVILLQFEEVDELSYEELKQKTGINDSLLKSSIGLIEGAGLVHESRGLIKFITNPGSLGPSLLIK</sequence>
<keyword evidence="4" id="KW-1185">Reference proteome</keyword>
<dbReference type="PROSITE" id="PS50069">
    <property type="entry name" value="CULLIN_2"/>
    <property type="match status" value="1"/>
</dbReference>
<comment type="caution">
    <text evidence="3">The sequence shown here is derived from an EMBL/GenBank/DDBJ whole genome shotgun (WGS) entry which is preliminary data.</text>
</comment>
<dbReference type="Pfam" id="PF26557">
    <property type="entry name" value="Cullin_AB"/>
    <property type="match status" value="1"/>
</dbReference>
<dbReference type="InterPro" id="IPR059120">
    <property type="entry name" value="Cullin-like_AB"/>
</dbReference>
<dbReference type="Proteomes" id="UP000186136">
    <property type="component" value="Unassembled WGS sequence"/>
</dbReference>
<reference evidence="3 4" key="1">
    <citation type="submission" date="2016-08" db="EMBL/GenBank/DDBJ databases">
        <title>Whole genome shotgun sequence of Pichia membranifaciens KS47-1.</title>
        <authorList>
            <person name="Konishi M."/>
            <person name="Ishida M."/>
            <person name="Arakawa T."/>
            <person name="Kato Y."/>
            <person name="Horiuchi J."/>
        </authorList>
    </citation>
    <scope>NUCLEOTIDE SEQUENCE [LARGE SCALE GENOMIC DNA]</scope>
    <source>
        <strain evidence="3 4">KS47-1</strain>
    </source>
</reference>
<evidence type="ECO:0000313" key="4">
    <source>
        <dbReference type="Proteomes" id="UP000186136"/>
    </source>
</evidence>
<gene>
    <name evidence="3" type="ORF">PMKS-001847</name>
</gene>
<name>A0A1Q2YFM1_9ASCO</name>
<evidence type="ECO:0000313" key="3">
    <source>
        <dbReference type="EMBL" id="GAV28376.1"/>
    </source>
</evidence>
<dbReference type="OrthoDB" id="27073at2759"/>
<dbReference type="Gene3D" id="3.30.230.130">
    <property type="entry name" value="Cullin, Chain C, Domain 2"/>
    <property type="match status" value="1"/>
</dbReference>
<evidence type="ECO:0000259" key="2">
    <source>
        <dbReference type="PROSITE" id="PS50069"/>
    </source>
</evidence>
<comment type="similarity">
    <text evidence="1">Belongs to the cullin family.</text>
</comment>
<evidence type="ECO:0000256" key="1">
    <source>
        <dbReference type="PROSITE-ProRule" id="PRU00330"/>
    </source>
</evidence>
<dbReference type="AlphaFoldDB" id="A0A1Q2YFM1"/>
<feature type="domain" description="Cullin family profile" evidence="2">
    <location>
        <begin position="539"/>
        <end position="607"/>
    </location>
</feature>
<proteinExistence type="inferred from homology"/>